<evidence type="ECO:0000313" key="4">
    <source>
        <dbReference type="Proteomes" id="UP001143328"/>
    </source>
</evidence>
<dbReference type="PANTHER" id="PTHR43685">
    <property type="entry name" value="GLYCOSYLTRANSFERASE"/>
    <property type="match status" value="1"/>
</dbReference>
<proteinExistence type="predicted"/>
<gene>
    <name evidence="3" type="ORF">GCM10017655_18240</name>
</gene>
<keyword evidence="1" id="KW-0472">Membrane</keyword>
<protein>
    <recommendedName>
        <fullName evidence="2">Glycosyltransferase 2-like domain-containing protein</fullName>
    </recommendedName>
</protein>
<dbReference type="EMBL" id="BSFN01000004">
    <property type="protein sequence ID" value="GLK88762.1"/>
    <property type="molecule type" value="Genomic_DNA"/>
</dbReference>
<evidence type="ECO:0000259" key="2">
    <source>
        <dbReference type="Pfam" id="PF00535"/>
    </source>
</evidence>
<dbReference type="InterPro" id="IPR050834">
    <property type="entry name" value="Glycosyltransf_2"/>
</dbReference>
<name>A0A9W6K4L9_9PSED</name>
<evidence type="ECO:0000256" key="1">
    <source>
        <dbReference type="ARBA" id="ARBA00022519"/>
    </source>
</evidence>
<comment type="caution">
    <text evidence="3">The sequence shown here is derived from an EMBL/GenBank/DDBJ whole genome shotgun (WGS) entry which is preliminary data.</text>
</comment>
<accession>A0A9W6K4L9</accession>
<dbReference type="Gene3D" id="3.90.550.10">
    <property type="entry name" value="Spore Coat Polysaccharide Biosynthesis Protein SpsA, Chain A"/>
    <property type="match status" value="1"/>
</dbReference>
<reference evidence="3" key="1">
    <citation type="journal article" date="2014" name="Int. J. Syst. Evol. Microbiol.">
        <title>Complete genome sequence of Corynebacterium casei LMG S-19264T (=DSM 44701T), isolated from a smear-ripened cheese.</title>
        <authorList>
            <consortium name="US DOE Joint Genome Institute (JGI-PGF)"/>
            <person name="Walter F."/>
            <person name="Albersmeier A."/>
            <person name="Kalinowski J."/>
            <person name="Ruckert C."/>
        </authorList>
    </citation>
    <scope>NUCLEOTIDE SEQUENCE</scope>
    <source>
        <strain evidence="3">VKM B-2935</strain>
    </source>
</reference>
<dbReference type="InterPro" id="IPR001173">
    <property type="entry name" value="Glyco_trans_2-like"/>
</dbReference>
<organism evidence="3 4">
    <name type="scientific">Pseudomonas turukhanskensis</name>
    <dbReference type="NCBI Taxonomy" id="1806536"/>
    <lineage>
        <taxon>Bacteria</taxon>
        <taxon>Pseudomonadati</taxon>
        <taxon>Pseudomonadota</taxon>
        <taxon>Gammaproteobacteria</taxon>
        <taxon>Pseudomonadales</taxon>
        <taxon>Pseudomonadaceae</taxon>
        <taxon>Pseudomonas</taxon>
    </lineage>
</organism>
<dbReference type="AlphaFoldDB" id="A0A9W6K4L9"/>
<keyword evidence="4" id="KW-1185">Reference proteome</keyword>
<reference evidence="3" key="2">
    <citation type="submission" date="2023-01" db="EMBL/GenBank/DDBJ databases">
        <authorList>
            <person name="Sun Q."/>
            <person name="Evtushenko L."/>
        </authorList>
    </citation>
    <scope>NUCLEOTIDE SEQUENCE</scope>
    <source>
        <strain evidence="3">VKM B-2935</strain>
    </source>
</reference>
<dbReference type="RefSeq" id="WP_271194980.1">
    <property type="nucleotide sequence ID" value="NZ_BSFN01000004.1"/>
</dbReference>
<keyword evidence="1" id="KW-0997">Cell inner membrane</keyword>
<sequence>MSQSAPLISIVIPTYNYGHLLPRALNSVVAQLAPDVEVVVVDDGSTDDTLAVLAVYQSRIGQPLQVIAQANGGAAVARNNGVRAARGRYVLLLDADDELLPNGLQALRNALLTDPDAGMVLGAYLSVNAAGVERLRLPTGVTGDKVERVRRYLLEKKIAVSHSRSLFRRDLLLRRPYPQGLPSGEDIPVFACLLATASVVTTETAVAKIYKHADSLRHRRGLEVLCAERLVAEVFASLPLECQHLRQRYQAHRYLSLFRAAALYGDRSAAAVFYRHALRLSPLQALRMCYLNRWLRVNLGWR</sequence>
<dbReference type="CDD" id="cd00761">
    <property type="entry name" value="Glyco_tranf_GTA_type"/>
    <property type="match status" value="1"/>
</dbReference>
<keyword evidence="1" id="KW-1003">Cell membrane</keyword>
<dbReference type="SUPFAM" id="SSF53448">
    <property type="entry name" value="Nucleotide-diphospho-sugar transferases"/>
    <property type="match status" value="1"/>
</dbReference>
<evidence type="ECO:0000313" key="3">
    <source>
        <dbReference type="EMBL" id="GLK88762.1"/>
    </source>
</evidence>
<dbReference type="Proteomes" id="UP001143328">
    <property type="component" value="Unassembled WGS sequence"/>
</dbReference>
<dbReference type="Pfam" id="PF00535">
    <property type="entry name" value="Glycos_transf_2"/>
    <property type="match status" value="1"/>
</dbReference>
<feature type="domain" description="Glycosyltransferase 2-like" evidence="2">
    <location>
        <begin position="9"/>
        <end position="172"/>
    </location>
</feature>
<dbReference type="InterPro" id="IPR029044">
    <property type="entry name" value="Nucleotide-diphossugar_trans"/>
</dbReference>
<dbReference type="PANTHER" id="PTHR43685:SF2">
    <property type="entry name" value="GLYCOSYLTRANSFERASE 2-LIKE DOMAIN-CONTAINING PROTEIN"/>
    <property type="match status" value="1"/>
</dbReference>